<name>A0A9P4K2D1_9PLEO</name>
<reference evidence="3" key="1">
    <citation type="journal article" date="2020" name="Stud. Mycol.">
        <title>101 Dothideomycetes genomes: A test case for predicting lifestyles and emergence of pathogens.</title>
        <authorList>
            <person name="Haridas S."/>
            <person name="Albert R."/>
            <person name="Binder M."/>
            <person name="Bloem J."/>
            <person name="LaButti K."/>
            <person name="Salamov A."/>
            <person name="Andreopoulos B."/>
            <person name="Baker S."/>
            <person name="Barry K."/>
            <person name="Bills G."/>
            <person name="Bluhm B."/>
            <person name="Cannon C."/>
            <person name="Castanera R."/>
            <person name="Culley D."/>
            <person name="Daum C."/>
            <person name="Ezra D."/>
            <person name="Gonzalez J."/>
            <person name="Henrissat B."/>
            <person name="Kuo A."/>
            <person name="Liang C."/>
            <person name="Lipzen A."/>
            <person name="Lutzoni F."/>
            <person name="Magnuson J."/>
            <person name="Mondo S."/>
            <person name="Nolan M."/>
            <person name="Ohm R."/>
            <person name="Pangilinan J."/>
            <person name="Park H.-J."/>
            <person name="Ramirez L."/>
            <person name="Alfaro M."/>
            <person name="Sun H."/>
            <person name="Tritt A."/>
            <person name="Yoshinaga Y."/>
            <person name="Zwiers L.-H."/>
            <person name="Turgeon B."/>
            <person name="Goodwin S."/>
            <person name="Spatafora J."/>
            <person name="Crous P."/>
            <person name="Grigoriev I."/>
        </authorList>
    </citation>
    <scope>NUCLEOTIDE SEQUENCE [LARGE SCALE GENOMIC DNA]</scope>
    <source>
        <strain evidence="3">CBS 304.66</strain>
    </source>
</reference>
<dbReference type="Proteomes" id="UP000800093">
    <property type="component" value="Unassembled WGS sequence"/>
</dbReference>
<dbReference type="Gene3D" id="3.40.50.1820">
    <property type="entry name" value="alpha/beta hydrolase"/>
    <property type="match status" value="1"/>
</dbReference>
<dbReference type="PANTHER" id="PTHR43194:SF2">
    <property type="entry name" value="PEROXISOMAL MEMBRANE PROTEIN LPX1"/>
    <property type="match status" value="1"/>
</dbReference>
<dbReference type="EMBL" id="ML986733">
    <property type="protein sequence ID" value="KAF2258865.1"/>
    <property type="molecule type" value="Genomic_DNA"/>
</dbReference>
<evidence type="ECO:0000313" key="3">
    <source>
        <dbReference type="Proteomes" id="UP000800093"/>
    </source>
</evidence>
<dbReference type="SUPFAM" id="SSF53474">
    <property type="entry name" value="alpha/beta-Hydrolases"/>
    <property type="match status" value="1"/>
</dbReference>
<accession>A0A9P4K2D1</accession>
<dbReference type="InterPro" id="IPR029058">
    <property type="entry name" value="AB_hydrolase_fold"/>
</dbReference>
<dbReference type="AlphaFoldDB" id="A0A9P4K2D1"/>
<dbReference type="OrthoDB" id="94039at2759"/>
<dbReference type="InterPro" id="IPR050228">
    <property type="entry name" value="Carboxylesterase_BioH"/>
</dbReference>
<keyword evidence="3" id="KW-1185">Reference proteome</keyword>
<dbReference type="InterPro" id="IPR000073">
    <property type="entry name" value="AB_hydrolase_1"/>
</dbReference>
<gene>
    <name evidence="2" type="ORF">CC78DRAFT_537470</name>
</gene>
<feature type="domain" description="AB hydrolase-1" evidence="1">
    <location>
        <begin position="55"/>
        <end position="366"/>
    </location>
</feature>
<evidence type="ECO:0000313" key="2">
    <source>
        <dbReference type="EMBL" id="KAF2258865.1"/>
    </source>
</evidence>
<comment type="caution">
    <text evidence="2">The sequence shown here is derived from an EMBL/GenBank/DDBJ whole genome shotgun (WGS) entry which is preliminary data.</text>
</comment>
<proteinExistence type="predicted"/>
<evidence type="ECO:0000259" key="1">
    <source>
        <dbReference type="Pfam" id="PF12697"/>
    </source>
</evidence>
<protein>
    <submittedName>
        <fullName evidence="2">Alpha/beta-hydrolase</fullName>
    </submittedName>
</protein>
<sequence>MSESNFITTEHSSPCSYIRQFPHGTKNDNAVLQLAIKEYRPRNNLEPADDSVTIIAAHANGFPKECYEPLWDDLVNSATGKIRAIWIADVAHQGASYNLNAEDLGDDPNWLDHSRDLFLMINHFRDRMKPPFVGFGHSMGALQIIHLALMHPRLLHSLIIVEPVLQDVSPPGPNAAMFSSFRREMWDSRGVAEKQISKNAFFQAMDSRVLRNYLDFALKDAGNDVDQDSERRKVRLVTPKAQEAWSYVRPNFQPIPDDISTSAEVRNKERLLNPEYTPFSRYSTVIWTRPEGVLTLQSLPNLRPRTLFLYGDFSHINFDEIRDKHMVTGTGQGGNGGKADGGVEEEIVEDTGHLCCFEKPNIVAEAISKWLIKEVGRWEREKEFWVTFDTEKSKNNRKELSDKWLAQVKADANTRRPVAIANSKL</sequence>
<dbReference type="PANTHER" id="PTHR43194">
    <property type="entry name" value="HYDROLASE ALPHA/BETA FOLD FAMILY"/>
    <property type="match status" value="1"/>
</dbReference>
<dbReference type="Pfam" id="PF12697">
    <property type="entry name" value="Abhydrolase_6"/>
    <property type="match status" value="1"/>
</dbReference>
<organism evidence="2 3">
    <name type="scientific">Lojkania enalia</name>
    <dbReference type="NCBI Taxonomy" id="147567"/>
    <lineage>
        <taxon>Eukaryota</taxon>
        <taxon>Fungi</taxon>
        <taxon>Dikarya</taxon>
        <taxon>Ascomycota</taxon>
        <taxon>Pezizomycotina</taxon>
        <taxon>Dothideomycetes</taxon>
        <taxon>Pleosporomycetidae</taxon>
        <taxon>Pleosporales</taxon>
        <taxon>Pleosporales incertae sedis</taxon>
        <taxon>Lojkania</taxon>
    </lineage>
</organism>